<feature type="non-terminal residue" evidence="1">
    <location>
        <position position="1"/>
    </location>
</feature>
<sequence>FSTYIGTFSIIQEESDSLKQILIERQDELEKLRTHLELTADKLTQLQEEQSLMHKNKSLDSDEDELEEILGFQQRAPSRQSLLSITPGEKQQLISQNELLSSLLTEKEQELVSLQ</sequence>
<dbReference type="AlphaFoldDB" id="A0A8S2SF02"/>
<comment type="caution">
    <text evidence="1">The sequence shown here is derived from an EMBL/GenBank/DDBJ whole genome shotgun (WGS) entry which is preliminary data.</text>
</comment>
<dbReference type="EMBL" id="CAJOBI010021164">
    <property type="protein sequence ID" value="CAF4217449.1"/>
    <property type="molecule type" value="Genomic_DNA"/>
</dbReference>
<reference evidence="1" key="1">
    <citation type="submission" date="2021-02" db="EMBL/GenBank/DDBJ databases">
        <authorList>
            <person name="Nowell W R."/>
        </authorList>
    </citation>
    <scope>NUCLEOTIDE SEQUENCE</scope>
</reference>
<evidence type="ECO:0000313" key="2">
    <source>
        <dbReference type="Proteomes" id="UP000676336"/>
    </source>
</evidence>
<dbReference type="Proteomes" id="UP000676336">
    <property type="component" value="Unassembled WGS sequence"/>
</dbReference>
<protein>
    <submittedName>
        <fullName evidence="1">Uncharacterized protein</fullName>
    </submittedName>
</protein>
<accession>A0A8S2SF02</accession>
<gene>
    <name evidence="1" type="ORF">SMN809_LOCUS22574</name>
</gene>
<evidence type="ECO:0000313" key="1">
    <source>
        <dbReference type="EMBL" id="CAF4217449.1"/>
    </source>
</evidence>
<organism evidence="1 2">
    <name type="scientific">Rotaria magnacalcarata</name>
    <dbReference type="NCBI Taxonomy" id="392030"/>
    <lineage>
        <taxon>Eukaryota</taxon>
        <taxon>Metazoa</taxon>
        <taxon>Spiralia</taxon>
        <taxon>Gnathifera</taxon>
        <taxon>Rotifera</taxon>
        <taxon>Eurotatoria</taxon>
        <taxon>Bdelloidea</taxon>
        <taxon>Philodinida</taxon>
        <taxon>Philodinidae</taxon>
        <taxon>Rotaria</taxon>
    </lineage>
</organism>
<name>A0A8S2SF02_9BILA</name>
<proteinExistence type="predicted"/>
<feature type="non-terminal residue" evidence="1">
    <location>
        <position position="115"/>
    </location>
</feature>